<accession>A0A545TCZ9</accession>
<keyword evidence="2" id="KW-0808">Transferase</keyword>
<dbReference type="PANTHER" id="PTHR21064:SF5">
    <property type="entry name" value="SLR1880 PROTEIN"/>
    <property type="match status" value="1"/>
</dbReference>
<sequence length="357" mass="41883">MNNNLLKDWDKVSQSFAIKASLDEVITINSGLINDSFRVQDGHQSFILQRLNTQVFTQPFAIQENFDRVSIHLMQSGYPYSGLQSVKTLNGDSIIEINNRLWRMMPFIENSITLEKIESPEQAHDAAKMIGLFDLHLGDLNPDDFHTTIPDFHNLSKRLERFKKVLRVDLLNRRRFCAREIELIERFTWLGEWQSSNLANGNLRIKVTHNDTKITNQLFDRQTKKPKALIDWDTIMPGCWLYDYADMVRSFTPSSREDSNDLKHQYLDTEIFKATSQGYLNATHTHLSEFEKSHMVTAVQLIYYMLGIRFLTDFLEGDNYFKTDYEDHNLIRCRNQFNYLEQLSKDLSYWQALAKEA</sequence>
<evidence type="ECO:0000313" key="2">
    <source>
        <dbReference type="EMBL" id="TQV75095.1"/>
    </source>
</evidence>
<gene>
    <name evidence="2" type="ORF">FLL45_09135</name>
</gene>
<dbReference type="EMBL" id="VIKR01000002">
    <property type="protein sequence ID" value="TQV75095.1"/>
    <property type="molecule type" value="Genomic_DNA"/>
</dbReference>
<comment type="caution">
    <text evidence="2">The sequence shown here is derived from an EMBL/GenBank/DDBJ whole genome shotgun (WGS) entry which is preliminary data.</text>
</comment>
<dbReference type="InterPro" id="IPR002575">
    <property type="entry name" value="Aminoglycoside_PTrfase"/>
</dbReference>
<evidence type="ECO:0000259" key="1">
    <source>
        <dbReference type="Pfam" id="PF01636"/>
    </source>
</evidence>
<dbReference type="RefSeq" id="WP_142941712.1">
    <property type="nucleotide sequence ID" value="NZ_VIKR01000002.1"/>
</dbReference>
<proteinExistence type="predicted"/>
<protein>
    <submittedName>
        <fullName evidence="2">Aminoglycoside phosphotransferase family protein</fullName>
    </submittedName>
</protein>
<dbReference type="OrthoDB" id="526037at2"/>
<dbReference type="AlphaFoldDB" id="A0A545TCZ9"/>
<reference evidence="2 3" key="1">
    <citation type="submission" date="2019-06" db="EMBL/GenBank/DDBJ databases">
        <title>Draft genome of Aliikangiella marina GYP-15.</title>
        <authorList>
            <person name="Wang G."/>
        </authorList>
    </citation>
    <scope>NUCLEOTIDE SEQUENCE [LARGE SCALE GENOMIC DNA]</scope>
    <source>
        <strain evidence="2 3">GYP-15</strain>
    </source>
</reference>
<keyword evidence="3" id="KW-1185">Reference proteome</keyword>
<dbReference type="Pfam" id="PF01636">
    <property type="entry name" value="APH"/>
    <property type="match status" value="1"/>
</dbReference>
<dbReference type="GO" id="GO:0016740">
    <property type="term" value="F:transferase activity"/>
    <property type="evidence" value="ECO:0007669"/>
    <property type="project" value="UniProtKB-KW"/>
</dbReference>
<dbReference type="InterPro" id="IPR011009">
    <property type="entry name" value="Kinase-like_dom_sf"/>
</dbReference>
<name>A0A545TCZ9_9GAMM</name>
<evidence type="ECO:0000313" key="3">
    <source>
        <dbReference type="Proteomes" id="UP000317839"/>
    </source>
</evidence>
<organism evidence="2 3">
    <name type="scientific">Aliikangiella marina</name>
    <dbReference type="NCBI Taxonomy" id="1712262"/>
    <lineage>
        <taxon>Bacteria</taxon>
        <taxon>Pseudomonadati</taxon>
        <taxon>Pseudomonadota</taxon>
        <taxon>Gammaproteobacteria</taxon>
        <taxon>Oceanospirillales</taxon>
        <taxon>Pleioneaceae</taxon>
        <taxon>Aliikangiella</taxon>
    </lineage>
</organism>
<dbReference type="PANTHER" id="PTHR21064">
    <property type="entry name" value="AMINOGLYCOSIDE PHOSPHOTRANSFERASE DOMAIN-CONTAINING PROTEIN-RELATED"/>
    <property type="match status" value="1"/>
</dbReference>
<dbReference type="Proteomes" id="UP000317839">
    <property type="component" value="Unassembled WGS sequence"/>
</dbReference>
<dbReference type="Gene3D" id="3.90.1200.10">
    <property type="match status" value="1"/>
</dbReference>
<dbReference type="SUPFAM" id="SSF56112">
    <property type="entry name" value="Protein kinase-like (PK-like)"/>
    <property type="match status" value="1"/>
</dbReference>
<dbReference type="InterPro" id="IPR050249">
    <property type="entry name" value="Pseudomonas-type_ThrB"/>
</dbReference>
<feature type="domain" description="Aminoglycoside phosphotransferase" evidence="1">
    <location>
        <begin position="26"/>
        <end position="267"/>
    </location>
</feature>